<name>A0A7Y6BV08_9BACL</name>
<dbReference type="EMBL" id="JABMCB010000165">
    <property type="protein sequence ID" value="NUU75063.1"/>
    <property type="molecule type" value="Genomic_DNA"/>
</dbReference>
<comment type="caution">
    <text evidence="1">The sequence shown here is derived from an EMBL/GenBank/DDBJ whole genome shotgun (WGS) entry which is preliminary data.</text>
</comment>
<keyword evidence="2" id="KW-1185">Reference proteome</keyword>
<accession>A0A7Y6BV08</accession>
<dbReference type="Proteomes" id="UP000526125">
    <property type="component" value="Unassembled WGS sequence"/>
</dbReference>
<dbReference type="RefSeq" id="WP_175394919.1">
    <property type="nucleotide sequence ID" value="NZ_JABMCB010000165.1"/>
</dbReference>
<gene>
    <name evidence="1" type="ORF">HP552_07390</name>
</gene>
<evidence type="ECO:0000313" key="2">
    <source>
        <dbReference type="Proteomes" id="UP000526125"/>
    </source>
</evidence>
<proteinExistence type="predicted"/>
<evidence type="ECO:0000313" key="1">
    <source>
        <dbReference type="EMBL" id="NUU75063.1"/>
    </source>
</evidence>
<organism evidence="1 2">
    <name type="scientific">Paenibacillus xylanilyticus</name>
    <dbReference type="NCBI Taxonomy" id="248903"/>
    <lineage>
        <taxon>Bacteria</taxon>
        <taxon>Bacillati</taxon>
        <taxon>Bacillota</taxon>
        <taxon>Bacilli</taxon>
        <taxon>Bacillales</taxon>
        <taxon>Paenibacillaceae</taxon>
        <taxon>Paenibacillus</taxon>
    </lineage>
</organism>
<sequence>MIELSYYRKNETGLLAQYMDSIIDASGLVKDIDFEIVSMIVMDNEFDTFSLGGFLGSTSNKIFKSSTGFLEQAKNVIKEQGKEKDLMWVAPTQNVVRDNVKFYKIKGGIEYDLAAEVGLGVVSYKDEFMIYSPQGNDDPMDVVHEMIKLKVYLQLMHPENVDMKLKESFDKNAHLIQSLMLINHCKHMDRLGDILSYDGGIAKETEEKLEKPKLNRTERITSGDILYILTFLNGRKVERYEALKFLKNVDDCILDDVQNGSLKAIYTASKQSFFKYVNSKYTKLLENRDIRTFQELDDYANQYVINHF</sequence>
<reference evidence="1 2" key="1">
    <citation type="submission" date="2020-05" db="EMBL/GenBank/DDBJ databases">
        <title>Genome Sequencing of Type Strains.</title>
        <authorList>
            <person name="Lemaire J.F."/>
            <person name="Inderbitzin P."/>
            <person name="Gregorio O.A."/>
            <person name="Collins S.B."/>
            <person name="Wespe N."/>
            <person name="Knight-Connoni V."/>
        </authorList>
    </citation>
    <scope>NUCLEOTIDE SEQUENCE [LARGE SCALE GENOMIC DNA]</scope>
    <source>
        <strain evidence="1 2">LMG 21957</strain>
    </source>
</reference>
<dbReference type="AlphaFoldDB" id="A0A7Y6BV08"/>
<protein>
    <submittedName>
        <fullName evidence="1">Uncharacterized protein</fullName>
    </submittedName>
</protein>